<evidence type="ECO:0000259" key="2">
    <source>
        <dbReference type="Pfam" id="PF13649"/>
    </source>
</evidence>
<evidence type="ECO:0000256" key="1">
    <source>
        <dbReference type="SAM" id="MobiDB-lite"/>
    </source>
</evidence>
<accession>A0A1A9BAA0</accession>
<feature type="region of interest" description="Disordered" evidence="1">
    <location>
        <begin position="1"/>
        <end position="21"/>
    </location>
</feature>
<feature type="domain" description="Methyltransferase" evidence="2">
    <location>
        <begin position="143"/>
        <end position="238"/>
    </location>
</feature>
<feature type="compositionally biased region" description="Low complexity" evidence="1">
    <location>
        <begin position="306"/>
        <end position="322"/>
    </location>
</feature>
<evidence type="ECO:0000313" key="4">
    <source>
        <dbReference type="Proteomes" id="UP000199558"/>
    </source>
</evidence>
<dbReference type="GO" id="GO:0032259">
    <property type="term" value="P:methylation"/>
    <property type="evidence" value="ECO:0007669"/>
    <property type="project" value="UniProtKB-KW"/>
</dbReference>
<dbReference type="InterPro" id="IPR041698">
    <property type="entry name" value="Methyltransf_25"/>
</dbReference>
<protein>
    <submittedName>
        <fullName evidence="3">Methyltransferase domain-containing protein</fullName>
    </submittedName>
</protein>
<dbReference type="STRING" id="946078.GA0070622_2840"/>
<gene>
    <name evidence="3" type="ORF">GA0070622_2840</name>
</gene>
<sequence>MTASPSAPVGATFRWRGPDGTTLHPDTRHTLADGLRRWPVVEGIPWLRPGRDDLRERAVAALDAGEPDAAAVLLLGDADDWWEAAPPPPEQLRTALRAGTLREAVRLLGLGRVGVYFLHRWSDPSWLAALALTAAHPPAGRPVVDLACGAGHLLRHLVRHGHRDAVGVDVVFAKLWLARRFVLPPGARVSLVCADLTAAWPLPPPTAARHVACHDALYFLPDKAAAVAAALACAGPGGALLLGHLHNARHPAGQAGLPLPAEQWTALLPGATAYAEEELTAAAVAGRPPEPAVPAELTGTEAVGLARDPAGPAADPGLLQPAPASPLRPNPLYVDGARRWPDPRWAEEYGGRAAGYLPERWPAEPGPDAVRRRLLLDLPERW</sequence>
<name>A0A1A9BAA0_9ACTN</name>
<dbReference type="Proteomes" id="UP000199558">
    <property type="component" value="Unassembled WGS sequence"/>
</dbReference>
<keyword evidence="3" id="KW-0808">Transferase</keyword>
<feature type="region of interest" description="Disordered" evidence="1">
    <location>
        <begin position="306"/>
        <end position="330"/>
    </location>
</feature>
<dbReference type="GO" id="GO:0008168">
    <property type="term" value="F:methyltransferase activity"/>
    <property type="evidence" value="ECO:0007669"/>
    <property type="project" value="UniProtKB-KW"/>
</dbReference>
<organism evidence="3 4">
    <name type="scientific">Micromonospora sediminicola</name>
    <dbReference type="NCBI Taxonomy" id="946078"/>
    <lineage>
        <taxon>Bacteria</taxon>
        <taxon>Bacillati</taxon>
        <taxon>Actinomycetota</taxon>
        <taxon>Actinomycetes</taxon>
        <taxon>Micromonosporales</taxon>
        <taxon>Micromonosporaceae</taxon>
        <taxon>Micromonospora</taxon>
    </lineage>
</organism>
<reference evidence="4" key="1">
    <citation type="submission" date="2016-06" db="EMBL/GenBank/DDBJ databases">
        <authorList>
            <person name="Varghese N."/>
            <person name="Submissions Spin"/>
        </authorList>
    </citation>
    <scope>NUCLEOTIDE SEQUENCE [LARGE SCALE GENOMIC DNA]</scope>
    <source>
        <strain evidence="4">DSM 45794</strain>
    </source>
</reference>
<dbReference type="CDD" id="cd02440">
    <property type="entry name" value="AdoMet_MTases"/>
    <property type="match status" value="1"/>
</dbReference>
<dbReference type="InterPro" id="IPR029063">
    <property type="entry name" value="SAM-dependent_MTases_sf"/>
</dbReference>
<dbReference type="RefSeq" id="WP_218060587.1">
    <property type="nucleotide sequence ID" value="NZ_FLRH01000003.1"/>
</dbReference>
<dbReference type="EMBL" id="FLRH01000003">
    <property type="protein sequence ID" value="SBT65827.1"/>
    <property type="molecule type" value="Genomic_DNA"/>
</dbReference>
<keyword evidence="4" id="KW-1185">Reference proteome</keyword>
<dbReference type="Pfam" id="PF13649">
    <property type="entry name" value="Methyltransf_25"/>
    <property type="match status" value="1"/>
</dbReference>
<evidence type="ECO:0000313" key="3">
    <source>
        <dbReference type="EMBL" id="SBT65827.1"/>
    </source>
</evidence>
<dbReference type="Gene3D" id="3.40.50.150">
    <property type="entry name" value="Vaccinia Virus protein VP39"/>
    <property type="match status" value="1"/>
</dbReference>
<proteinExistence type="predicted"/>
<keyword evidence="3" id="KW-0489">Methyltransferase</keyword>
<dbReference type="SUPFAM" id="SSF53335">
    <property type="entry name" value="S-adenosyl-L-methionine-dependent methyltransferases"/>
    <property type="match status" value="1"/>
</dbReference>
<dbReference type="AlphaFoldDB" id="A0A1A9BAA0"/>